<protein>
    <submittedName>
        <fullName evidence="1">Uncharacterized protein</fullName>
    </submittedName>
</protein>
<evidence type="ECO:0000313" key="2">
    <source>
        <dbReference type="Proteomes" id="UP001163603"/>
    </source>
</evidence>
<sequence>MISMFLPFVQFSPVWAALSPTQFSLQSGFWNLFELCN</sequence>
<organism evidence="1 2">
    <name type="scientific">Pistacia integerrima</name>
    <dbReference type="NCBI Taxonomy" id="434235"/>
    <lineage>
        <taxon>Eukaryota</taxon>
        <taxon>Viridiplantae</taxon>
        <taxon>Streptophyta</taxon>
        <taxon>Embryophyta</taxon>
        <taxon>Tracheophyta</taxon>
        <taxon>Spermatophyta</taxon>
        <taxon>Magnoliopsida</taxon>
        <taxon>eudicotyledons</taxon>
        <taxon>Gunneridae</taxon>
        <taxon>Pentapetalae</taxon>
        <taxon>rosids</taxon>
        <taxon>malvids</taxon>
        <taxon>Sapindales</taxon>
        <taxon>Anacardiaceae</taxon>
        <taxon>Pistacia</taxon>
    </lineage>
</organism>
<dbReference type="EMBL" id="CM047739">
    <property type="protein sequence ID" value="KAJ0041847.1"/>
    <property type="molecule type" value="Genomic_DNA"/>
</dbReference>
<evidence type="ECO:0000313" key="1">
    <source>
        <dbReference type="EMBL" id="KAJ0041847.1"/>
    </source>
</evidence>
<dbReference type="Proteomes" id="UP001163603">
    <property type="component" value="Chromosome 4"/>
</dbReference>
<keyword evidence="2" id="KW-1185">Reference proteome</keyword>
<reference evidence="2" key="1">
    <citation type="journal article" date="2023" name="G3 (Bethesda)">
        <title>Genome assembly and association tests identify interacting loci associated with vigor, precocity, and sex in interspecific pistachio rootstocks.</title>
        <authorList>
            <person name="Palmer W."/>
            <person name="Jacygrad E."/>
            <person name="Sagayaradj S."/>
            <person name="Cavanaugh K."/>
            <person name="Han R."/>
            <person name="Bertier L."/>
            <person name="Beede B."/>
            <person name="Kafkas S."/>
            <person name="Golino D."/>
            <person name="Preece J."/>
            <person name="Michelmore R."/>
        </authorList>
    </citation>
    <scope>NUCLEOTIDE SEQUENCE [LARGE SCALE GENOMIC DNA]</scope>
</reference>
<name>A0ACC0YVJ4_9ROSI</name>
<proteinExistence type="predicted"/>
<gene>
    <name evidence="1" type="ORF">Pint_18592</name>
</gene>
<accession>A0ACC0YVJ4</accession>
<comment type="caution">
    <text evidence="1">The sequence shown here is derived from an EMBL/GenBank/DDBJ whole genome shotgun (WGS) entry which is preliminary data.</text>
</comment>